<organism evidence="2 3">
    <name type="scientific">Actinocrispum wychmicini</name>
    <dbReference type="NCBI Taxonomy" id="1213861"/>
    <lineage>
        <taxon>Bacteria</taxon>
        <taxon>Bacillati</taxon>
        <taxon>Actinomycetota</taxon>
        <taxon>Actinomycetes</taxon>
        <taxon>Pseudonocardiales</taxon>
        <taxon>Pseudonocardiaceae</taxon>
        <taxon>Actinocrispum</taxon>
    </lineage>
</organism>
<dbReference type="Proteomes" id="UP000295680">
    <property type="component" value="Unassembled WGS sequence"/>
</dbReference>
<dbReference type="AlphaFoldDB" id="A0A4R2JX78"/>
<evidence type="ECO:0008006" key="4">
    <source>
        <dbReference type="Google" id="ProtNLM"/>
    </source>
</evidence>
<comment type="caution">
    <text evidence="2">The sequence shown here is derived from an EMBL/GenBank/DDBJ whole genome shotgun (WGS) entry which is preliminary data.</text>
</comment>
<accession>A0A4R2JX78</accession>
<sequence>MRVPVGIHADRWSTIAAARNILFVTHTMASANRLMDLLDIFDSDHRVQIVHTCPDTAGIPAGVTEYFTDRGLVAIPWSQAVQTPWDLVITANTSGGLHDLHGPIIIISHGIGYTKNINRESGIGNRESGIGNRESGIGNRESGIGNRESVYGLSAESLISGGRVIADVLVLSHGEQLDRLATVLPSAVDHAVVAGDPRFDRILASLGERSRYRAALGVAQQDTLVVVSSTWWQRSLFGSWPDLLRQLLAELPVDRYRVAAVLHPHIWFGHGPAQVRSWLAACLRAGLILVPPQEGWAATLIAADVVVGDHGAVTTYGASINKPVLLATFPTDDVAEYTAVHALGAVAPLLDRDRSLLDQVDETIAGFVPARHQQLTALVSAVPGKSAATLRELCYRMLGLPEPFGPVPVPLLPLPDAAGTRGGMAARVSGTVRDDGVVHLSRHPADALIGRATARPRLVDAHLVAAADHPLPVVRGNADIIFRRGHDVQWLDDAFTWHPVSAMAALVPSDDICLIRMKDGRTVECRVAGQDPLIATSALYVWHSYRNGQTPDSLRVQTDAGPPHTLSITRRT</sequence>
<proteinExistence type="predicted"/>
<dbReference type="OrthoDB" id="3661391at2"/>
<keyword evidence="3" id="KW-1185">Reference proteome</keyword>
<dbReference type="EMBL" id="SLWS01000002">
    <property type="protein sequence ID" value="TCO61936.1"/>
    <property type="molecule type" value="Genomic_DNA"/>
</dbReference>
<protein>
    <recommendedName>
        <fullName evidence="4">CDP-glycerol:poly(Glycerophosphate) glycerophosphotransferase</fullName>
    </recommendedName>
</protein>
<evidence type="ECO:0000256" key="1">
    <source>
        <dbReference type="SAM" id="MobiDB-lite"/>
    </source>
</evidence>
<dbReference type="RefSeq" id="WP_132113352.1">
    <property type="nucleotide sequence ID" value="NZ_SLWS01000002.1"/>
</dbReference>
<evidence type="ECO:0000313" key="2">
    <source>
        <dbReference type="EMBL" id="TCO61936.1"/>
    </source>
</evidence>
<feature type="region of interest" description="Disordered" evidence="1">
    <location>
        <begin position="552"/>
        <end position="572"/>
    </location>
</feature>
<gene>
    <name evidence="2" type="ORF">EV192_10273</name>
</gene>
<evidence type="ECO:0000313" key="3">
    <source>
        <dbReference type="Proteomes" id="UP000295680"/>
    </source>
</evidence>
<dbReference type="SUPFAM" id="SSF53756">
    <property type="entry name" value="UDP-Glycosyltransferase/glycogen phosphorylase"/>
    <property type="match status" value="1"/>
</dbReference>
<name>A0A4R2JX78_9PSEU</name>
<reference evidence="2 3" key="1">
    <citation type="submission" date="2019-03" db="EMBL/GenBank/DDBJ databases">
        <title>Genomic Encyclopedia of Type Strains, Phase IV (KMG-IV): sequencing the most valuable type-strain genomes for metagenomic binning, comparative biology and taxonomic classification.</title>
        <authorList>
            <person name="Goeker M."/>
        </authorList>
    </citation>
    <scope>NUCLEOTIDE SEQUENCE [LARGE SCALE GENOMIC DNA]</scope>
    <source>
        <strain evidence="2 3">DSM 45934</strain>
    </source>
</reference>